<protein>
    <recommendedName>
        <fullName evidence="2">Gammaproteobacterial periplasmic sensor domain-containing protein</fullName>
    </recommendedName>
</protein>
<dbReference type="STRING" id="1141662.OOA_14640"/>
<reference evidence="3 4" key="1">
    <citation type="journal article" date="2012" name="BMC Genomics">
        <title>Comparative genomics of bacteria in the genus Providencia isolated from wild Drosophila melanogaster.</title>
        <authorList>
            <person name="Galac M.R."/>
            <person name="Lazzaro B.P."/>
        </authorList>
    </citation>
    <scope>NUCLEOTIDE SEQUENCE [LARGE SCALE GENOMIC DNA]</scope>
    <source>
        <strain evidence="3 4">DSM 19968</strain>
    </source>
</reference>
<sequence length="272" mass="31341">MYRHWVICVVYLYATRTIWGIYLKRNLIHKISVNEEDLTKMKTRVQRSLTLKSMIVFFVITLLSFALFLAIQFSYLLEQRKHDYLGQLSNAVVQIQKPLTDSLLSSDLNEVKRLLVSLKTSGIMGKAIVTVDDATVMSLDFATPRPIPEWAVKFTGIPVELTVPLYAYGNMLLTVKPQGYLTLQVDSNRVYRFAFNTLALMTTTYLLLVLIIAIAMTWCVSRMIVRPLRKIALELQDTDNQHDIQVSDYHNDDELGLLAKNYNRQRKKQNSD</sequence>
<feature type="transmembrane region" description="Helical" evidence="1">
    <location>
        <begin position="193"/>
        <end position="220"/>
    </location>
</feature>
<dbReference type="Gene3D" id="6.10.340.10">
    <property type="match status" value="1"/>
</dbReference>
<keyword evidence="1" id="KW-0472">Membrane</keyword>
<dbReference type="Proteomes" id="UP000009336">
    <property type="component" value="Unassembled WGS sequence"/>
</dbReference>
<dbReference type="PATRIC" id="fig|1141662.3.peg.2971"/>
<name>K8WI02_9GAMM</name>
<dbReference type="eggNOG" id="COG5000">
    <property type="taxonomic scope" value="Bacteria"/>
</dbReference>
<dbReference type="AlphaFoldDB" id="K8WI02"/>
<gene>
    <name evidence="3" type="ORF">OOA_14640</name>
</gene>
<feature type="transmembrane region" description="Helical" evidence="1">
    <location>
        <begin position="49"/>
        <end position="75"/>
    </location>
</feature>
<dbReference type="InterPro" id="IPR033419">
    <property type="entry name" value="GAPES3"/>
</dbReference>
<evidence type="ECO:0000256" key="1">
    <source>
        <dbReference type="SAM" id="Phobius"/>
    </source>
</evidence>
<dbReference type="EMBL" id="AKKL01000040">
    <property type="protein sequence ID" value="EKT57112.1"/>
    <property type="molecule type" value="Genomic_DNA"/>
</dbReference>
<evidence type="ECO:0000259" key="2">
    <source>
        <dbReference type="Pfam" id="PF17154"/>
    </source>
</evidence>
<evidence type="ECO:0000313" key="4">
    <source>
        <dbReference type="Proteomes" id="UP000009336"/>
    </source>
</evidence>
<organism evidence="3 4">
    <name type="scientific">Providencia burhodogranariea DSM 19968</name>
    <dbReference type="NCBI Taxonomy" id="1141662"/>
    <lineage>
        <taxon>Bacteria</taxon>
        <taxon>Pseudomonadati</taxon>
        <taxon>Pseudomonadota</taxon>
        <taxon>Gammaproteobacteria</taxon>
        <taxon>Enterobacterales</taxon>
        <taxon>Morganellaceae</taxon>
        <taxon>Providencia</taxon>
    </lineage>
</organism>
<dbReference type="Pfam" id="PF17154">
    <property type="entry name" value="GAPES3"/>
    <property type="match status" value="1"/>
</dbReference>
<evidence type="ECO:0000313" key="3">
    <source>
        <dbReference type="EMBL" id="EKT57112.1"/>
    </source>
</evidence>
<keyword evidence="1" id="KW-1133">Transmembrane helix</keyword>
<keyword evidence="4" id="KW-1185">Reference proteome</keyword>
<keyword evidence="1" id="KW-0812">Transmembrane</keyword>
<accession>K8WI02</accession>
<feature type="domain" description="Gammaproteobacterial periplasmic sensor" evidence="2">
    <location>
        <begin position="78"/>
        <end position="197"/>
    </location>
</feature>
<comment type="caution">
    <text evidence="3">The sequence shown here is derived from an EMBL/GenBank/DDBJ whole genome shotgun (WGS) entry which is preliminary data.</text>
</comment>
<proteinExistence type="predicted"/>
<dbReference type="HOGENOM" id="CLU_104614_0_0_6"/>